<dbReference type="GO" id="GO:0006207">
    <property type="term" value="P:'de novo' pyrimidine nucleobase biosynthetic process"/>
    <property type="evidence" value="ECO:0007669"/>
    <property type="project" value="TreeGrafter"/>
</dbReference>
<evidence type="ECO:0000313" key="7">
    <source>
        <dbReference type="EMBL" id="KAH0543195.1"/>
    </source>
</evidence>
<evidence type="ECO:0000256" key="5">
    <source>
        <dbReference type="ARBA" id="ARBA00022975"/>
    </source>
</evidence>
<gene>
    <name evidence="7" type="ORF">FGG08_002456</name>
</gene>
<dbReference type="GO" id="GO:0005737">
    <property type="term" value="C:cytoplasm"/>
    <property type="evidence" value="ECO:0007669"/>
    <property type="project" value="TreeGrafter"/>
</dbReference>
<dbReference type="GO" id="GO:0004588">
    <property type="term" value="F:orotate phosphoribosyltransferase activity"/>
    <property type="evidence" value="ECO:0007669"/>
    <property type="project" value="UniProtKB-EC"/>
</dbReference>
<evidence type="ECO:0000256" key="3">
    <source>
        <dbReference type="ARBA" id="ARBA00022676"/>
    </source>
</evidence>
<keyword evidence="8" id="KW-1185">Reference proteome</keyword>
<dbReference type="InterPro" id="IPR023031">
    <property type="entry name" value="OPRT"/>
</dbReference>
<dbReference type="HAMAP" id="MF_01208">
    <property type="entry name" value="PyrE"/>
    <property type="match status" value="1"/>
</dbReference>
<dbReference type="GO" id="GO:0046132">
    <property type="term" value="P:pyrimidine ribonucleoside biosynthetic process"/>
    <property type="evidence" value="ECO:0007669"/>
    <property type="project" value="TreeGrafter"/>
</dbReference>
<evidence type="ECO:0000313" key="8">
    <source>
        <dbReference type="Proteomes" id="UP000698800"/>
    </source>
</evidence>
<dbReference type="Pfam" id="PF00156">
    <property type="entry name" value="Pribosyltran"/>
    <property type="match status" value="1"/>
</dbReference>
<evidence type="ECO:0000256" key="4">
    <source>
        <dbReference type="ARBA" id="ARBA00022679"/>
    </source>
</evidence>
<keyword evidence="3" id="KW-0328">Glycosyltransferase</keyword>
<dbReference type="SUPFAM" id="SSF53271">
    <property type="entry name" value="PRTase-like"/>
    <property type="match status" value="1"/>
</dbReference>
<dbReference type="Proteomes" id="UP000698800">
    <property type="component" value="Unassembled WGS sequence"/>
</dbReference>
<feature type="domain" description="Phosphoribosyltransferase" evidence="6">
    <location>
        <begin position="103"/>
        <end position="151"/>
    </location>
</feature>
<evidence type="ECO:0000256" key="1">
    <source>
        <dbReference type="ARBA" id="ARBA00004889"/>
    </source>
</evidence>
<dbReference type="EMBL" id="JAGHQL010000037">
    <property type="protein sequence ID" value="KAH0543195.1"/>
    <property type="molecule type" value="Genomic_DNA"/>
</dbReference>
<dbReference type="InterPro" id="IPR000836">
    <property type="entry name" value="PRTase_dom"/>
</dbReference>
<comment type="pathway">
    <text evidence="1">Pyrimidine metabolism; UMP biosynthesis via de novo pathway; UMP from orotate: step 1/2.</text>
</comment>
<proteinExistence type="inferred from homology"/>
<dbReference type="InterPro" id="IPR029057">
    <property type="entry name" value="PRTase-like"/>
</dbReference>
<reference evidence="7" key="1">
    <citation type="submission" date="2021-03" db="EMBL/GenBank/DDBJ databases">
        <title>Comparative genomics and phylogenomic investigation of the class Geoglossomycetes provide insights into ecological specialization and systematics.</title>
        <authorList>
            <person name="Melie T."/>
            <person name="Pirro S."/>
            <person name="Miller A.N."/>
            <person name="Quandt A."/>
        </authorList>
    </citation>
    <scope>NUCLEOTIDE SEQUENCE</scope>
    <source>
        <strain evidence="7">GBOQ0MN5Z8</strain>
    </source>
</reference>
<organism evidence="7 8">
    <name type="scientific">Glutinoglossum americanum</name>
    <dbReference type="NCBI Taxonomy" id="1670608"/>
    <lineage>
        <taxon>Eukaryota</taxon>
        <taxon>Fungi</taxon>
        <taxon>Dikarya</taxon>
        <taxon>Ascomycota</taxon>
        <taxon>Pezizomycotina</taxon>
        <taxon>Geoglossomycetes</taxon>
        <taxon>Geoglossales</taxon>
        <taxon>Geoglossaceae</taxon>
        <taxon>Glutinoglossum</taxon>
    </lineage>
</organism>
<evidence type="ECO:0000256" key="2">
    <source>
        <dbReference type="ARBA" id="ARBA00011971"/>
    </source>
</evidence>
<dbReference type="GO" id="GO:0006221">
    <property type="term" value="P:pyrimidine nucleotide biosynthetic process"/>
    <property type="evidence" value="ECO:0007669"/>
    <property type="project" value="UniProtKB-KW"/>
</dbReference>
<evidence type="ECO:0000259" key="6">
    <source>
        <dbReference type="Pfam" id="PF00156"/>
    </source>
</evidence>
<keyword evidence="5" id="KW-0665">Pyrimidine biosynthesis</keyword>
<dbReference type="PANTHER" id="PTHR46683:SF1">
    <property type="entry name" value="OROTATE PHOSPHORIBOSYLTRANSFERASE 1-RELATED"/>
    <property type="match status" value="1"/>
</dbReference>
<comment type="caution">
    <text evidence="7">The sequence shown here is derived from an EMBL/GenBank/DDBJ whole genome shotgun (WGS) entry which is preliminary data.</text>
</comment>
<protein>
    <recommendedName>
        <fullName evidence="2">orotate phosphoribosyltransferase</fullName>
        <ecNumber evidence="2">2.4.2.10</ecNumber>
    </recommendedName>
</protein>
<dbReference type="AlphaFoldDB" id="A0A9P8I4S0"/>
<dbReference type="PANTHER" id="PTHR46683">
    <property type="entry name" value="OROTATE PHOSPHORIBOSYLTRANSFERASE 1-RELATED"/>
    <property type="match status" value="1"/>
</dbReference>
<dbReference type="EC" id="2.4.2.10" evidence="2"/>
<sequence>MAASTQPTISTIPAYKIAFLQSCLSANVLTFGTYTLKSGRQSPYFFNAGSFHTSTLLSTISTAYAHTIISFLASHPSIPKPDILFGFNRKEVKDHGEGGGIVGASLKGKNVLVIDDVITAGTAMRETIKLVAKEGGKVVGFVIALDRVEKMPGPREKEEGIDDGEPRMSAIGQIKQEFGVQATSIVTLDDLIAMLRSKGGEGDIERLEEYRRRYMASD</sequence>
<dbReference type="OrthoDB" id="5553476at2759"/>
<name>A0A9P8I4S0_9PEZI</name>
<keyword evidence="4" id="KW-0808">Transferase</keyword>
<dbReference type="Gene3D" id="3.40.50.2020">
    <property type="match status" value="1"/>
</dbReference>
<dbReference type="CDD" id="cd06223">
    <property type="entry name" value="PRTases_typeI"/>
    <property type="match status" value="1"/>
</dbReference>
<accession>A0A9P8I4S0</accession>